<dbReference type="Proteomes" id="UP001164746">
    <property type="component" value="Chromosome 2"/>
</dbReference>
<dbReference type="EMBL" id="CP111013">
    <property type="protein sequence ID" value="WAQ96516.1"/>
    <property type="molecule type" value="Genomic_DNA"/>
</dbReference>
<keyword evidence="2" id="KW-1185">Reference proteome</keyword>
<reference evidence="1" key="1">
    <citation type="submission" date="2022-11" db="EMBL/GenBank/DDBJ databases">
        <title>Centuries of genome instability and evolution in soft-shell clam transmissible cancer (bioRxiv).</title>
        <authorList>
            <person name="Hart S.F.M."/>
            <person name="Yonemitsu M.A."/>
            <person name="Giersch R.M."/>
            <person name="Beal B.F."/>
            <person name="Arriagada G."/>
            <person name="Davis B.W."/>
            <person name="Ostrander E.A."/>
            <person name="Goff S.P."/>
            <person name="Metzger M.J."/>
        </authorList>
    </citation>
    <scope>NUCLEOTIDE SEQUENCE</scope>
    <source>
        <strain evidence="1">MELC-2E11</strain>
        <tissue evidence="1">Siphon/mantle</tissue>
    </source>
</reference>
<sequence>MIPPISLDNVVNWLEFDQLDHVYKSDMMLSEGPVENLIDIVCCDETSASLKQMDQQNLML</sequence>
<evidence type="ECO:0000313" key="1">
    <source>
        <dbReference type="EMBL" id="WAQ96516.1"/>
    </source>
</evidence>
<gene>
    <name evidence="1" type="ORF">MAR_029206</name>
</gene>
<organism evidence="1 2">
    <name type="scientific">Mya arenaria</name>
    <name type="common">Soft-shell clam</name>
    <dbReference type="NCBI Taxonomy" id="6604"/>
    <lineage>
        <taxon>Eukaryota</taxon>
        <taxon>Metazoa</taxon>
        <taxon>Spiralia</taxon>
        <taxon>Lophotrochozoa</taxon>
        <taxon>Mollusca</taxon>
        <taxon>Bivalvia</taxon>
        <taxon>Autobranchia</taxon>
        <taxon>Heteroconchia</taxon>
        <taxon>Euheterodonta</taxon>
        <taxon>Imparidentia</taxon>
        <taxon>Neoheterodontei</taxon>
        <taxon>Myida</taxon>
        <taxon>Myoidea</taxon>
        <taxon>Myidae</taxon>
        <taxon>Mya</taxon>
    </lineage>
</organism>
<proteinExistence type="predicted"/>
<evidence type="ECO:0000313" key="2">
    <source>
        <dbReference type="Proteomes" id="UP001164746"/>
    </source>
</evidence>
<protein>
    <submittedName>
        <fullName evidence="1">Uncharacterized protein</fullName>
    </submittedName>
</protein>
<accession>A0ABY7DIS9</accession>
<name>A0ABY7DIS9_MYAAR</name>